<evidence type="ECO:0000256" key="3">
    <source>
        <dbReference type="ARBA" id="ARBA00002185"/>
    </source>
</evidence>
<dbReference type="EMBL" id="BMQC01000015">
    <property type="protein sequence ID" value="GGK39101.1"/>
    <property type="molecule type" value="Genomic_DNA"/>
</dbReference>
<keyword evidence="9 12" id="KW-0274">FAD</keyword>
<dbReference type="InterPro" id="IPR004572">
    <property type="entry name" value="Protoporphyrinogen_oxidase"/>
</dbReference>
<dbReference type="Gene3D" id="1.10.3110.10">
    <property type="entry name" value="protoporphyrinogen ix oxidase, domain 3"/>
    <property type="match status" value="1"/>
</dbReference>
<evidence type="ECO:0000256" key="4">
    <source>
        <dbReference type="ARBA" id="ARBA00004744"/>
    </source>
</evidence>
<organism evidence="14 15">
    <name type="scientific">Pilimelia terevasa</name>
    <dbReference type="NCBI Taxonomy" id="53372"/>
    <lineage>
        <taxon>Bacteria</taxon>
        <taxon>Bacillati</taxon>
        <taxon>Actinomycetota</taxon>
        <taxon>Actinomycetes</taxon>
        <taxon>Micromonosporales</taxon>
        <taxon>Micromonosporaceae</taxon>
        <taxon>Pilimelia</taxon>
    </lineage>
</organism>
<comment type="subcellular location">
    <subcellularLocation>
        <location evidence="12">Cytoplasm</location>
    </subcellularLocation>
</comment>
<dbReference type="Pfam" id="PF01593">
    <property type="entry name" value="Amino_oxidase"/>
    <property type="match status" value="1"/>
</dbReference>
<dbReference type="Gene3D" id="3.90.660.20">
    <property type="entry name" value="Protoporphyrinogen oxidase, mitochondrial, domain 2"/>
    <property type="match status" value="1"/>
</dbReference>
<comment type="function">
    <text evidence="3 12">Involved in coproporphyrin-dependent heme b biosynthesis. Catalyzes the oxidation of coproporphyrinogen III to coproporphyrin III.</text>
</comment>
<comment type="catalytic activity">
    <reaction evidence="1">
        <text>coproporphyrinogen III + 3 O2 = coproporphyrin III + 3 H2O2</text>
        <dbReference type="Rhea" id="RHEA:43436"/>
        <dbReference type="ChEBI" id="CHEBI:15379"/>
        <dbReference type="ChEBI" id="CHEBI:16240"/>
        <dbReference type="ChEBI" id="CHEBI:57309"/>
        <dbReference type="ChEBI" id="CHEBI:131725"/>
        <dbReference type="EC" id="1.3.3.15"/>
    </reaction>
    <physiologicalReaction direction="left-to-right" evidence="1">
        <dbReference type="Rhea" id="RHEA:43437"/>
    </physiologicalReaction>
</comment>
<evidence type="ECO:0000256" key="1">
    <source>
        <dbReference type="ARBA" id="ARBA00001755"/>
    </source>
</evidence>
<comment type="caution">
    <text evidence="14">The sequence shown here is derived from an EMBL/GenBank/DDBJ whole genome shotgun (WGS) entry which is preliminary data.</text>
</comment>
<dbReference type="PANTHER" id="PTHR42923:SF3">
    <property type="entry name" value="PROTOPORPHYRINOGEN OXIDASE"/>
    <property type="match status" value="1"/>
</dbReference>
<dbReference type="AlphaFoldDB" id="A0A8J3BTD3"/>
<feature type="domain" description="Amine oxidase" evidence="13">
    <location>
        <begin position="6"/>
        <end position="447"/>
    </location>
</feature>
<dbReference type="GO" id="GO:0006783">
    <property type="term" value="P:heme biosynthetic process"/>
    <property type="evidence" value="ECO:0007669"/>
    <property type="project" value="UniProtKB-UniRule"/>
</dbReference>
<dbReference type="Proteomes" id="UP000662200">
    <property type="component" value="Unassembled WGS sequence"/>
</dbReference>
<dbReference type="Gene3D" id="3.50.50.60">
    <property type="entry name" value="FAD/NAD(P)-binding domain"/>
    <property type="match status" value="1"/>
</dbReference>
<evidence type="ECO:0000256" key="6">
    <source>
        <dbReference type="ARBA" id="ARBA00012402"/>
    </source>
</evidence>
<evidence type="ECO:0000256" key="2">
    <source>
        <dbReference type="ARBA" id="ARBA00001974"/>
    </source>
</evidence>
<evidence type="ECO:0000259" key="13">
    <source>
        <dbReference type="Pfam" id="PF01593"/>
    </source>
</evidence>
<dbReference type="SUPFAM" id="SSF54373">
    <property type="entry name" value="FAD-linked reductases, C-terminal domain"/>
    <property type="match status" value="1"/>
</dbReference>
<dbReference type="InterPro" id="IPR036188">
    <property type="entry name" value="FAD/NAD-bd_sf"/>
</dbReference>
<evidence type="ECO:0000256" key="10">
    <source>
        <dbReference type="ARBA" id="ARBA00023002"/>
    </source>
</evidence>
<reference evidence="14" key="2">
    <citation type="submission" date="2020-09" db="EMBL/GenBank/DDBJ databases">
        <authorList>
            <person name="Sun Q."/>
            <person name="Ohkuma M."/>
        </authorList>
    </citation>
    <scope>NUCLEOTIDE SEQUENCE</scope>
    <source>
        <strain evidence="14">JCM 3091</strain>
    </source>
</reference>
<keyword evidence="8 12" id="KW-0285">Flavoprotein</keyword>
<proteinExistence type="inferred from homology"/>
<evidence type="ECO:0000256" key="8">
    <source>
        <dbReference type="ARBA" id="ARBA00022630"/>
    </source>
</evidence>
<dbReference type="UniPathway" id="UPA00252"/>
<dbReference type="SUPFAM" id="SSF51905">
    <property type="entry name" value="FAD/NAD(P)-binding domain"/>
    <property type="match status" value="1"/>
</dbReference>
<sequence>MVGGGIAGLAAAHRLRRHGGPDLRITVYEAGPAVGGKLRTGRLAGQPVEYGAEAFLTRDPLTGGDSAALDLARAVGLGDALCHPVTARAAIAVDGALHPVPAGTLVGVPGDLAALPPLATARPEPPPAAGAPPLLGPHEDVAVGALVRDRLGDQVVDRLVAPMLGGVYAGDADALSLAATMPALARACRGAPTLTGAVRAALAALPRPAGAPVFTAVAGGLGRFAAAVAAASGATVHTGQVVRALHPAGDGWRLTLGATRDPVHVTADAVVLAVPARPAARLLASAAEPAADLVGQLDYASVALVTFALPAGTALPELSGLLAPDGLVKAATFVSRKWGRPAHTPVLLRASAGRYREEAALQVDDDTLAAAALAAVGDLLGAALPAPLASHVQRWGGALPQYRPGHLDRVAAARAALGPGLALAGAACDGIGIPACVASGRRAADEIWQHLTSRRHRDR</sequence>
<keyword evidence="15" id="KW-1185">Reference proteome</keyword>
<gene>
    <name evidence="14" type="primary">hemY</name>
    <name evidence="14" type="ORF">GCM10010124_34900</name>
</gene>
<comment type="pathway">
    <text evidence="4 12">Porphyrin-containing compound metabolism; protoheme biosynthesis.</text>
</comment>
<dbReference type="InterPro" id="IPR002937">
    <property type="entry name" value="Amino_oxidase"/>
</dbReference>
<keyword evidence="11 12" id="KW-0350">Heme biosynthesis</keyword>
<dbReference type="InterPro" id="IPR050464">
    <property type="entry name" value="Zeta_carotene_desat/Oxidored"/>
</dbReference>
<keyword evidence="12" id="KW-0963">Cytoplasm</keyword>
<evidence type="ECO:0000313" key="14">
    <source>
        <dbReference type="EMBL" id="GGK39101.1"/>
    </source>
</evidence>
<protein>
    <recommendedName>
        <fullName evidence="7 12">Coproporphyrinogen III oxidase</fullName>
        <ecNumber evidence="6 12">1.3.3.15</ecNumber>
    </recommendedName>
</protein>
<dbReference type="GO" id="GO:0005737">
    <property type="term" value="C:cytoplasm"/>
    <property type="evidence" value="ECO:0007669"/>
    <property type="project" value="UniProtKB-SubCell"/>
</dbReference>
<dbReference type="NCBIfam" id="TIGR00562">
    <property type="entry name" value="proto_IX_ox"/>
    <property type="match status" value="1"/>
</dbReference>
<accession>A0A8J3BTD3</accession>
<evidence type="ECO:0000256" key="9">
    <source>
        <dbReference type="ARBA" id="ARBA00022827"/>
    </source>
</evidence>
<comment type="cofactor">
    <cofactor evidence="2 12">
        <name>FAD</name>
        <dbReference type="ChEBI" id="CHEBI:57692"/>
    </cofactor>
</comment>
<evidence type="ECO:0000256" key="11">
    <source>
        <dbReference type="ARBA" id="ARBA00023133"/>
    </source>
</evidence>
<dbReference type="PANTHER" id="PTHR42923">
    <property type="entry name" value="PROTOPORPHYRINOGEN OXIDASE"/>
    <property type="match status" value="1"/>
</dbReference>
<evidence type="ECO:0000313" key="15">
    <source>
        <dbReference type="Proteomes" id="UP000662200"/>
    </source>
</evidence>
<dbReference type="GO" id="GO:0004729">
    <property type="term" value="F:oxygen-dependent protoporphyrinogen oxidase activity"/>
    <property type="evidence" value="ECO:0007669"/>
    <property type="project" value="UniProtKB-UniRule"/>
</dbReference>
<name>A0A8J3BTD3_9ACTN</name>
<keyword evidence="10 12" id="KW-0560">Oxidoreductase</keyword>
<reference evidence="14" key="1">
    <citation type="journal article" date="2014" name="Int. J. Syst. Evol. Microbiol.">
        <title>Complete genome sequence of Corynebacterium casei LMG S-19264T (=DSM 44701T), isolated from a smear-ripened cheese.</title>
        <authorList>
            <consortium name="US DOE Joint Genome Institute (JGI-PGF)"/>
            <person name="Walter F."/>
            <person name="Albersmeier A."/>
            <person name="Kalinowski J."/>
            <person name="Ruckert C."/>
        </authorList>
    </citation>
    <scope>NUCLEOTIDE SEQUENCE</scope>
    <source>
        <strain evidence="14">JCM 3091</strain>
    </source>
</reference>
<evidence type="ECO:0000256" key="5">
    <source>
        <dbReference type="ARBA" id="ARBA00008310"/>
    </source>
</evidence>
<evidence type="ECO:0000256" key="12">
    <source>
        <dbReference type="RuleBase" id="RU364052"/>
    </source>
</evidence>
<comment type="similarity">
    <text evidence="5 12">Belongs to the protoporphyrinogen/coproporphyrinogen oxidase family. Coproporphyrinogen III oxidase subfamily.</text>
</comment>
<dbReference type="EC" id="1.3.3.15" evidence="6 12"/>
<evidence type="ECO:0000256" key="7">
    <source>
        <dbReference type="ARBA" id="ARBA00019046"/>
    </source>
</evidence>